<evidence type="ECO:0000313" key="2">
    <source>
        <dbReference type="EMBL" id="TKR68350.1"/>
    </source>
</evidence>
<evidence type="ECO:0000256" key="1">
    <source>
        <dbReference type="SAM" id="MobiDB-lite"/>
    </source>
</evidence>
<proteinExistence type="predicted"/>
<feature type="region of interest" description="Disordered" evidence="1">
    <location>
        <begin position="52"/>
        <end position="78"/>
    </location>
</feature>
<dbReference type="Proteomes" id="UP000298663">
    <property type="component" value="Unassembled WGS sequence"/>
</dbReference>
<dbReference type="EMBL" id="AZBU02000008">
    <property type="protein sequence ID" value="TKR68350.1"/>
    <property type="molecule type" value="Genomic_DNA"/>
</dbReference>
<dbReference type="AlphaFoldDB" id="A0A4U5MGF5"/>
<comment type="caution">
    <text evidence="2">The sequence shown here is derived from an EMBL/GenBank/DDBJ whole genome shotgun (WGS) entry which is preliminary data.</text>
</comment>
<organism evidence="2 3">
    <name type="scientific">Steinernema carpocapsae</name>
    <name type="common">Entomopathogenic nematode</name>
    <dbReference type="NCBI Taxonomy" id="34508"/>
    <lineage>
        <taxon>Eukaryota</taxon>
        <taxon>Metazoa</taxon>
        <taxon>Ecdysozoa</taxon>
        <taxon>Nematoda</taxon>
        <taxon>Chromadorea</taxon>
        <taxon>Rhabditida</taxon>
        <taxon>Tylenchina</taxon>
        <taxon>Panagrolaimomorpha</taxon>
        <taxon>Strongyloidoidea</taxon>
        <taxon>Steinernematidae</taxon>
        <taxon>Steinernema</taxon>
    </lineage>
</organism>
<evidence type="ECO:0000313" key="3">
    <source>
        <dbReference type="Proteomes" id="UP000298663"/>
    </source>
</evidence>
<feature type="region of interest" description="Disordered" evidence="1">
    <location>
        <begin position="16"/>
        <end position="40"/>
    </location>
</feature>
<accession>A0A4U5MGF5</accession>
<protein>
    <submittedName>
        <fullName evidence="2">Uncharacterized protein</fullName>
    </submittedName>
</protein>
<reference evidence="2 3" key="2">
    <citation type="journal article" date="2019" name="G3 (Bethesda)">
        <title>Hybrid Assembly of the Genome of the Entomopathogenic Nematode Steinernema carpocapsae Identifies the X-Chromosome.</title>
        <authorList>
            <person name="Serra L."/>
            <person name="Macchietto M."/>
            <person name="Macias-Munoz A."/>
            <person name="McGill C.J."/>
            <person name="Rodriguez I.M."/>
            <person name="Rodriguez B."/>
            <person name="Murad R."/>
            <person name="Mortazavi A."/>
        </authorList>
    </citation>
    <scope>NUCLEOTIDE SEQUENCE [LARGE SCALE GENOMIC DNA]</scope>
    <source>
        <strain evidence="2 3">ALL</strain>
    </source>
</reference>
<name>A0A4U5MGF5_STECR</name>
<feature type="compositionally biased region" description="Low complexity" evidence="1">
    <location>
        <begin position="16"/>
        <end position="28"/>
    </location>
</feature>
<keyword evidence="3" id="KW-1185">Reference proteome</keyword>
<reference evidence="2 3" key="1">
    <citation type="journal article" date="2015" name="Genome Biol.">
        <title>Comparative genomics of Steinernema reveals deeply conserved gene regulatory networks.</title>
        <authorList>
            <person name="Dillman A.R."/>
            <person name="Macchietto M."/>
            <person name="Porter C.F."/>
            <person name="Rogers A."/>
            <person name="Williams B."/>
            <person name="Antoshechkin I."/>
            <person name="Lee M.M."/>
            <person name="Goodwin Z."/>
            <person name="Lu X."/>
            <person name="Lewis E.E."/>
            <person name="Goodrich-Blair H."/>
            <person name="Stock S.P."/>
            <person name="Adams B.J."/>
            <person name="Sternberg P.W."/>
            <person name="Mortazavi A."/>
        </authorList>
    </citation>
    <scope>NUCLEOTIDE SEQUENCE [LARGE SCALE GENOMIC DNA]</scope>
    <source>
        <strain evidence="2 3">ALL</strain>
    </source>
</reference>
<sequence length="89" mass="9691">MQRVITKYCSTKLPNTSYASSCRSSRTSPGAFQDSGSRMALGSRTTVHRWDKCAGHTRSSASGSGAKRQSRDNYIDDPEDNCADALKVL</sequence>
<gene>
    <name evidence="2" type="ORF">L596_024344</name>
</gene>